<sequence length="62" mass="6973">MTARQPKALMLRAASEIKEDSVADSRLWRPPKLSRVAHALVTHPCFGNEKGRSFFSSAYQRA</sequence>
<dbReference type="AlphaFoldDB" id="A0AAD6BVP5"/>
<protein>
    <submittedName>
        <fullName evidence="1">Uncharacterized protein</fullName>
    </submittedName>
</protein>
<dbReference type="EMBL" id="JAPVEA010000008">
    <property type="protein sequence ID" value="KAJ5437943.1"/>
    <property type="molecule type" value="Genomic_DNA"/>
</dbReference>
<reference evidence="1" key="2">
    <citation type="journal article" date="2023" name="IMA Fungus">
        <title>Comparative genomic study of the Penicillium genus elucidates a diverse pangenome and 15 lateral gene transfer events.</title>
        <authorList>
            <person name="Petersen C."/>
            <person name="Sorensen T."/>
            <person name="Nielsen M.R."/>
            <person name="Sondergaard T.E."/>
            <person name="Sorensen J.L."/>
            <person name="Fitzpatrick D.A."/>
            <person name="Frisvad J.C."/>
            <person name="Nielsen K.L."/>
        </authorList>
    </citation>
    <scope>NUCLEOTIDE SEQUENCE</scope>
    <source>
        <strain evidence="1">IBT 16125</strain>
    </source>
</reference>
<reference evidence="1" key="1">
    <citation type="submission" date="2022-12" db="EMBL/GenBank/DDBJ databases">
        <authorList>
            <person name="Petersen C."/>
        </authorList>
    </citation>
    <scope>NUCLEOTIDE SEQUENCE</scope>
    <source>
        <strain evidence="1">IBT 16125</strain>
    </source>
</reference>
<evidence type="ECO:0000313" key="1">
    <source>
        <dbReference type="EMBL" id="KAJ5437943.1"/>
    </source>
</evidence>
<comment type="caution">
    <text evidence="1">The sequence shown here is derived from an EMBL/GenBank/DDBJ whole genome shotgun (WGS) entry which is preliminary data.</text>
</comment>
<gene>
    <name evidence="1" type="ORF">N7458_008941</name>
</gene>
<name>A0AAD6BVP5_9EURO</name>
<proteinExistence type="predicted"/>
<organism evidence="1 2">
    <name type="scientific">Penicillium daleae</name>
    <dbReference type="NCBI Taxonomy" id="63821"/>
    <lineage>
        <taxon>Eukaryota</taxon>
        <taxon>Fungi</taxon>
        <taxon>Dikarya</taxon>
        <taxon>Ascomycota</taxon>
        <taxon>Pezizomycotina</taxon>
        <taxon>Eurotiomycetes</taxon>
        <taxon>Eurotiomycetidae</taxon>
        <taxon>Eurotiales</taxon>
        <taxon>Aspergillaceae</taxon>
        <taxon>Penicillium</taxon>
    </lineage>
</organism>
<accession>A0AAD6BVP5</accession>
<dbReference type="GeneID" id="81602566"/>
<keyword evidence="2" id="KW-1185">Reference proteome</keyword>
<dbReference type="RefSeq" id="XP_056761172.1">
    <property type="nucleotide sequence ID" value="XM_056912323.1"/>
</dbReference>
<evidence type="ECO:0000313" key="2">
    <source>
        <dbReference type="Proteomes" id="UP001213681"/>
    </source>
</evidence>
<dbReference type="Proteomes" id="UP001213681">
    <property type="component" value="Unassembled WGS sequence"/>
</dbReference>